<dbReference type="PATRIC" id="fig|1392007.3.peg.1363"/>
<comment type="caution">
    <text evidence="6">The sequence shown here is derived from an EMBL/GenBank/DDBJ whole genome shotgun (WGS) entry which is preliminary data.</text>
</comment>
<dbReference type="SUPFAM" id="SSF53850">
    <property type="entry name" value="Periplasmic binding protein-like II"/>
    <property type="match status" value="1"/>
</dbReference>
<evidence type="ECO:0000256" key="3">
    <source>
        <dbReference type="ARBA" id="ARBA00023125"/>
    </source>
</evidence>
<dbReference type="Proteomes" id="UP000018559">
    <property type="component" value="Unassembled WGS sequence"/>
</dbReference>
<evidence type="ECO:0000256" key="2">
    <source>
        <dbReference type="ARBA" id="ARBA00023015"/>
    </source>
</evidence>
<dbReference type="PANTHER" id="PTHR30126">
    <property type="entry name" value="HTH-TYPE TRANSCRIPTIONAL REGULATOR"/>
    <property type="match status" value="1"/>
</dbReference>
<gene>
    <name evidence="6" type="ORF">LEQ_2048c</name>
</gene>
<dbReference type="EMBL" id="AWWH01000147">
    <property type="protein sequence ID" value="ETA73832.1"/>
    <property type="molecule type" value="Genomic_DNA"/>
</dbReference>
<dbReference type="InterPro" id="IPR000847">
    <property type="entry name" value="LysR_HTH_N"/>
</dbReference>
<dbReference type="Pfam" id="PF03466">
    <property type="entry name" value="LysR_substrate"/>
    <property type="match status" value="1"/>
</dbReference>
<keyword evidence="4" id="KW-0804">Transcription</keyword>
<protein>
    <submittedName>
        <fullName evidence="6">LysR family transcriptional regulator</fullName>
    </submittedName>
</protein>
<evidence type="ECO:0000256" key="1">
    <source>
        <dbReference type="ARBA" id="ARBA00009437"/>
    </source>
</evidence>
<dbReference type="PANTHER" id="PTHR30126:SF39">
    <property type="entry name" value="HTH-TYPE TRANSCRIPTIONAL REGULATOR CYSL"/>
    <property type="match status" value="1"/>
</dbReference>
<evidence type="ECO:0000259" key="5">
    <source>
        <dbReference type="PROSITE" id="PS50931"/>
    </source>
</evidence>
<dbReference type="PRINTS" id="PR00039">
    <property type="entry name" value="HTHLYSR"/>
</dbReference>
<keyword evidence="3" id="KW-0238">DNA-binding</keyword>
<keyword evidence="2" id="KW-0805">Transcription regulation</keyword>
<evidence type="ECO:0000313" key="6">
    <source>
        <dbReference type="EMBL" id="ETA73832.1"/>
    </source>
</evidence>
<dbReference type="AlphaFoldDB" id="V7HVB5"/>
<comment type="similarity">
    <text evidence="1">Belongs to the LysR transcriptional regulatory family.</text>
</comment>
<dbReference type="PROSITE" id="PS50931">
    <property type="entry name" value="HTH_LYSR"/>
    <property type="match status" value="1"/>
</dbReference>
<feature type="domain" description="HTH lysR-type" evidence="5">
    <location>
        <begin position="14"/>
        <end position="71"/>
    </location>
</feature>
<proteinExistence type="inferred from homology"/>
<sequence length="309" mass="35454">MNIFVDNERKEFFMNLVQLQYLAVLAQTENYTQAAEILNITQPTLSYAIKTLETQIDATLFEKVGRNVKLTERGKIFVKESNKALEILNQAVEKIHHLDQENNSIRITSLRTLGSSFLPKLLREFLDEVHDQEINFEFAPTPGFSQAMIEGLRQEKYDICFCSKVDDQDDIIYYPILEQKLYLITPKDHPLANRKSINLQDTFAYPHITYANNTGLANELNHLYNLCGQHPESSYSVSEDVEVAGLVAAGFGIGIVPQLDNLDDLELKKIPIAYPQWHRFLYMAILREHYQSPAAQSFIAYVKKKCLIC</sequence>
<dbReference type="Gene3D" id="3.40.190.290">
    <property type="match status" value="1"/>
</dbReference>
<keyword evidence="7" id="KW-1185">Reference proteome</keyword>
<dbReference type="FunFam" id="1.10.10.10:FF:000001">
    <property type="entry name" value="LysR family transcriptional regulator"/>
    <property type="match status" value="1"/>
</dbReference>
<evidence type="ECO:0000256" key="4">
    <source>
        <dbReference type="ARBA" id="ARBA00023163"/>
    </source>
</evidence>
<dbReference type="SUPFAM" id="SSF46785">
    <property type="entry name" value="Winged helix' DNA-binding domain"/>
    <property type="match status" value="1"/>
</dbReference>
<dbReference type="Pfam" id="PF00126">
    <property type="entry name" value="HTH_1"/>
    <property type="match status" value="1"/>
</dbReference>
<dbReference type="InterPro" id="IPR005119">
    <property type="entry name" value="LysR_subst-bd"/>
</dbReference>
<dbReference type="InterPro" id="IPR036388">
    <property type="entry name" value="WH-like_DNA-bd_sf"/>
</dbReference>
<reference evidence="6 7" key="1">
    <citation type="journal article" date="2014" name="Genome Announc.">
        <title>The Genome of the Predominant Equine Lactobacillus Species, Lactobacillus equi, Is Reflective of Its Lifestyle Adaptations to an Herbivorous Host.</title>
        <authorList>
            <person name="O'Donnell M.M."/>
            <person name="Harris H.M."/>
            <person name="O'Toole P.W."/>
            <person name="Ross R.P."/>
        </authorList>
    </citation>
    <scope>NUCLEOTIDE SEQUENCE [LARGE SCALE GENOMIC DNA]</scope>
    <source>
        <strain evidence="6 7">DPC 6820</strain>
    </source>
</reference>
<accession>V7HVB5</accession>
<name>V7HVB5_9LACO</name>
<dbReference type="GO" id="GO:0003700">
    <property type="term" value="F:DNA-binding transcription factor activity"/>
    <property type="evidence" value="ECO:0007669"/>
    <property type="project" value="InterPro"/>
</dbReference>
<dbReference type="Gene3D" id="1.10.10.10">
    <property type="entry name" value="Winged helix-like DNA-binding domain superfamily/Winged helix DNA-binding domain"/>
    <property type="match status" value="1"/>
</dbReference>
<dbReference type="InterPro" id="IPR036390">
    <property type="entry name" value="WH_DNA-bd_sf"/>
</dbReference>
<dbReference type="GO" id="GO:0000976">
    <property type="term" value="F:transcription cis-regulatory region binding"/>
    <property type="evidence" value="ECO:0007669"/>
    <property type="project" value="TreeGrafter"/>
</dbReference>
<organism evidence="6 7">
    <name type="scientific">Ligilactobacillus equi DPC 6820</name>
    <dbReference type="NCBI Taxonomy" id="1392007"/>
    <lineage>
        <taxon>Bacteria</taxon>
        <taxon>Bacillati</taxon>
        <taxon>Bacillota</taxon>
        <taxon>Bacilli</taxon>
        <taxon>Lactobacillales</taxon>
        <taxon>Lactobacillaceae</taxon>
        <taxon>Ligilactobacillus</taxon>
    </lineage>
</organism>
<evidence type="ECO:0000313" key="7">
    <source>
        <dbReference type="Proteomes" id="UP000018559"/>
    </source>
</evidence>